<evidence type="ECO:0000313" key="4">
    <source>
        <dbReference type="Proteomes" id="UP000540989"/>
    </source>
</evidence>
<protein>
    <submittedName>
        <fullName evidence="3">Sugar phosphate isomerase/epimerase</fullName>
    </submittedName>
</protein>
<dbReference type="RefSeq" id="WP_184215093.1">
    <property type="nucleotide sequence ID" value="NZ_JACHIP010000002.1"/>
</dbReference>
<dbReference type="InterPro" id="IPR036237">
    <property type="entry name" value="Xyl_isomerase-like_sf"/>
</dbReference>
<dbReference type="InterPro" id="IPR013022">
    <property type="entry name" value="Xyl_isomerase-like_TIM-brl"/>
</dbReference>
<dbReference type="Proteomes" id="UP000540989">
    <property type="component" value="Unassembled WGS sequence"/>
</dbReference>
<proteinExistence type="predicted"/>
<reference evidence="3 4" key="1">
    <citation type="submission" date="2020-08" db="EMBL/GenBank/DDBJ databases">
        <title>Genomic Encyclopedia of Type Strains, Phase IV (KMG-V): Genome sequencing to study the core and pangenomes of soil and plant-associated prokaryotes.</title>
        <authorList>
            <person name="Whitman W."/>
        </authorList>
    </citation>
    <scope>NUCLEOTIDE SEQUENCE [LARGE SCALE GENOMIC DNA]</scope>
    <source>
        <strain evidence="3 4">M8UP14</strain>
    </source>
</reference>
<dbReference type="PROSITE" id="PS51318">
    <property type="entry name" value="TAT"/>
    <property type="match status" value="1"/>
</dbReference>
<evidence type="ECO:0000313" key="3">
    <source>
        <dbReference type="EMBL" id="MBB5056844.1"/>
    </source>
</evidence>
<dbReference type="GO" id="GO:0016853">
    <property type="term" value="F:isomerase activity"/>
    <property type="evidence" value="ECO:0007669"/>
    <property type="project" value="UniProtKB-KW"/>
</dbReference>
<dbReference type="PANTHER" id="PTHR12110:SF41">
    <property type="entry name" value="INOSOSE DEHYDRATASE"/>
    <property type="match status" value="1"/>
</dbReference>
<dbReference type="EMBL" id="JACHIP010000002">
    <property type="protein sequence ID" value="MBB5056844.1"/>
    <property type="molecule type" value="Genomic_DNA"/>
</dbReference>
<feature type="chain" id="PRO_5030820958" evidence="1">
    <location>
        <begin position="32"/>
        <end position="291"/>
    </location>
</feature>
<dbReference type="InterPro" id="IPR050312">
    <property type="entry name" value="IolE/XylAMocC-like"/>
</dbReference>
<dbReference type="Gene3D" id="3.20.20.150">
    <property type="entry name" value="Divalent-metal-dependent TIM barrel enzymes"/>
    <property type="match status" value="1"/>
</dbReference>
<dbReference type="SUPFAM" id="SSF51658">
    <property type="entry name" value="Xylose isomerase-like"/>
    <property type="match status" value="1"/>
</dbReference>
<dbReference type="InterPro" id="IPR006311">
    <property type="entry name" value="TAT_signal"/>
</dbReference>
<keyword evidence="4" id="KW-1185">Reference proteome</keyword>
<name>A0A7W7ZBG4_9BACT</name>
<dbReference type="Pfam" id="PF01261">
    <property type="entry name" value="AP_endonuc_2"/>
    <property type="match status" value="1"/>
</dbReference>
<dbReference type="AlphaFoldDB" id="A0A7W7ZBG4"/>
<comment type="caution">
    <text evidence="3">The sequence shown here is derived from an EMBL/GenBank/DDBJ whole genome shotgun (WGS) entry which is preliminary data.</text>
</comment>
<feature type="domain" description="Xylose isomerase-like TIM barrel" evidence="2">
    <location>
        <begin position="116"/>
        <end position="279"/>
    </location>
</feature>
<sequence>MKPQVSRRNFLRTAALSGAALSSPAILSAAAAPREETGKPLPLKLGVASYTFREFSRAQMIGYLKQINVSDLNTKDTKDHLPIDPAQEAQAVADYTAAGIKLHAAGAIYFPKDEDDDIRSKFEYCKRAGIKVIVAGDPSPASLPRVEKFVKEYDIRIAIHNHGPEDKLWQSPLDILKLIKNMDPRIGCCIDVGHTARAGTDVVEAIHEVGPRLFNMHMKDLSDMKVKESQVAVGEGKMPVREIFEALIATKYQGFVDLEYEIHGDDPMPGVIASFAYMRGVLAGLGYATHS</sequence>
<keyword evidence="3" id="KW-0413">Isomerase</keyword>
<accession>A0A7W7ZBG4</accession>
<gene>
    <name evidence="3" type="ORF">HDF16_001529</name>
</gene>
<evidence type="ECO:0000259" key="2">
    <source>
        <dbReference type="Pfam" id="PF01261"/>
    </source>
</evidence>
<dbReference type="PANTHER" id="PTHR12110">
    <property type="entry name" value="HYDROXYPYRUVATE ISOMERASE"/>
    <property type="match status" value="1"/>
</dbReference>
<evidence type="ECO:0000256" key="1">
    <source>
        <dbReference type="SAM" id="SignalP"/>
    </source>
</evidence>
<feature type="signal peptide" evidence="1">
    <location>
        <begin position="1"/>
        <end position="31"/>
    </location>
</feature>
<keyword evidence="1" id="KW-0732">Signal</keyword>
<organism evidence="3 4">
    <name type="scientific">Granulicella aggregans</name>
    <dbReference type="NCBI Taxonomy" id="474949"/>
    <lineage>
        <taxon>Bacteria</taxon>
        <taxon>Pseudomonadati</taxon>
        <taxon>Acidobacteriota</taxon>
        <taxon>Terriglobia</taxon>
        <taxon>Terriglobales</taxon>
        <taxon>Acidobacteriaceae</taxon>
        <taxon>Granulicella</taxon>
    </lineage>
</organism>